<evidence type="ECO:0000313" key="4">
    <source>
        <dbReference type="Proteomes" id="UP001634394"/>
    </source>
</evidence>
<keyword evidence="1" id="KW-0175">Coiled coil</keyword>
<organism evidence="3 4">
    <name type="scientific">Sinanodonta woodiana</name>
    <name type="common">Chinese pond mussel</name>
    <name type="synonym">Anodonta woodiana</name>
    <dbReference type="NCBI Taxonomy" id="1069815"/>
    <lineage>
        <taxon>Eukaryota</taxon>
        <taxon>Metazoa</taxon>
        <taxon>Spiralia</taxon>
        <taxon>Lophotrochozoa</taxon>
        <taxon>Mollusca</taxon>
        <taxon>Bivalvia</taxon>
        <taxon>Autobranchia</taxon>
        <taxon>Heteroconchia</taxon>
        <taxon>Palaeoheterodonta</taxon>
        <taxon>Unionida</taxon>
        <taxon>Unionoidea</taxon>
        <taxon>Unionidae</taxon>
        <taxon>Unioninae</taxon>
        <taxon>Sinanodonta</taxon>
    </lineage>
</organism>
<protein>
    <submittedName>
        <fullName evidence="3">Uncharacterized protein</fullName>
    </submittedName>
</protein>
<reference evidence="3 4" key="1">
    <citation type="submission" date="2024-11" db="EMBL/GenBank/DDBJ databases">
        <title>Chromosome-level genome assembly of the freshwater bivalve Anodonta woodiana.</title>
        <authorList>
            <person name="Chen X."/>
        </authorList>
    </citation>
    <scope>NUCLEOTIDE SEQUENCE [LARGE SCALE GENOMIC DNA]</scope>
    <source>
        <strain evidence="3">MN2024</strain>
        <tissue evidence="3">Gills</tissue>
    </source>
</reference>
<feature type="region of interest" description="Disordered" evidence="2">
    <location>
        <begin position="200"/>
        <end position="226"/>
    </location>
</feature>
<accession>A0ABD3W065</accession>
<feature type="coiled-coil region" evidence="1">
    <location>
        <begin position="49"/>
        <end position="129"/>
    </location>
</feature>
<evidence type="ECO:0000313" key="3">
    <source>
        <dbReference type="EMBL" id="KAL3867261.1"/>
    </source>
</evidence>
<proteinExistence type="predicted"/>
<dbReference type="Proteomes" id="UP001634394">
    <property type="component" value="Unassembled WGS sequence"/>
</dbReference>
<gene>
    <name evidence="3" type="ORF">ACJMK2_044475</name>
</gene>
<evidence type="ECO:0000256" key="2">
    <source>
        <dbReference type="SAM" id="MobiDB-lite"/>
    </source>
</evidence>
<name>A0ABD3W065_SINWO</name>
<evidence type="ECO:0000256" key="1">
    <source>
        <dbReference type="SAM" id="Coils"/>
    </source>
</evidence>
<dbReference type="EMBL" id="JBJQND010000009">
    <property type="protein sequence ID" value="KAL3867261.1"/>
    <property type="molecule type" value="Genomic_DNA"/>
</dbReference>
<dbReference type="AlphaFoldDB" id="A0ABD3W065"/>
<sequence length="408" mass="46821">MAQLTDGPLNFFHISPPLFSIFREMQSQENNDQVPHLVIQSDEEIYQKFQELKEKMVNLKESNRIIESRLDVLCRGVDDREQTQCPECKRQNKDEAELLKALQEKARALEEQERQHEEEMKKLGESLKTVMTNFDKLLEIANKSKQGQEDLATVHSETRGMGSFEHKGNTSQDITQADCAQPVEMDVDNKRGTDSVIASVPEIRDIQTPGPQQTLNEGAKDSRSDKNKTLEADITGDNFQEALQPVKDTKAGVAVEDSGSIKNPNFQRKAQNFSSKEIDQDETDYYDLTKGFKFIDSNQLSGETDYYDLTKGFKFIDSNQLSQVDQDETDYYDLTVGFKFIDSNQLSQVDQDETDYYDLTKGFRFIDSNQLSQVDQDEIDYYDLTVGFKFIDSNQLSQLTKMRQIIMI</sequence>
<comment type="caution">
    <text evidence="3">The sequence shown here is derived from an EMBL/GenBank/DDBJ whole genome shotgun (WGS) entry which is preliminary data.</text>
</comment>
<keyword evidence="4" id="KW-1185">Reference proteome</keyword>